<dbReference type="GeneID" id="91107034"/>
<dbReference type="Pfam" id="PF13649">
    <property type="entry name" value="Methyltransf_25"/>
    <property type="match status" value="1"/>
</dbReference>
<dbReference type="KEGG" id="ker:91107034"/>
<dbReference type="Gene3D" id="3.40.50.150">
    <property type="entry name" value="Vaccinia Virus protein VP39"/>
    <property type="match status" value="1"/>
</dbReference>
<feature type="region of interest" description="Disordered" evidence="4">
    <location>
        <begin position="19"/>
        <end position="60"/>
    </location>
</feature>
<evidence type="ECO:0000256" key="3">
    <source>
        <dbReference type="ARBA" id="ARBA00022691"/>
    </source>
</evidence>
<feature type="domain" description="Methyltransferase" evidence="5">
    <location>
        <begin position="475"/>
        <end position="592"/>
    </location>
</feature>
<accession>A0AAX4KUI6</accession>
<dbReference type="Proteomes" id="UP001358614">
    <property type="component" value="Chromosome 3"/>
</dbReference>
<dbReference type="InterPro" id="IPR041698">
    <property type="entry name" value="Methyltransf_25"/>
</dbReference>
<dbReference type="EMBL" id="CP144091">
    <property type="protein sequence ID" value="WWD10100.1"/>
    <property type="molecule type" value="Genomic_DNA"/>
</dbReference>
<feature type="compositionally biased region" description="Polar residues" evidence="4">
    <location>
        <begin position="23"/>
        <end position="43"/>
    </location>
</feature>
<proteinExistence type="predicted"/>
<feature type="compositionally biased region" description="Basic and acidic residues" evidence="4">
    <location>
        <begin position="108"/>
        <end position="124"/>
    </location>
</feature>
<dbReference type="InterPro" id="IPR029063">
    <property type="entry name" value="SAM-dependent_MTases_sf"/>
</dbReference>
<dbReference type="GO" id="GO:0032259">
    <property type="term" value="P:methylation"/>
    <property type="evidence" value="ECO:0007669"/>
    <property type="project" value="UniProtKB-KW"/>
</dbReference>
<dbReference type="PROSITE" id="PS01184">
    <property type="entry name" value="UBIE_2"/>
    <property type="match status" value="1"/>
</dbReference>
<evidence type="ECO:0000313" key="7">
    <source>
        <dbReference type="Proteomes" id="UP001358614"/>
    </source>
</evidence>
<feature type="region of interest" description="Disordered" evidence="4">
    <location>
        <begin position="183"/>
        <end position="205"/>
    </location>
</feature>
<evidence type="ECO:0000256" key="4">
    <source>
        <dbReference type="SAM" id="MobiDB-lite"/>
    </source>
</evidence>
<keyword evidence="3" id="KW-0949">S-adenosyl-L-methionine</keyword>
<dbReference type="PANTHER" id="PTHR43591">
    <property type="entry name" value="METHYLTRANSFERASE"/>
    <property type="match status" value="1"/>
</dbReference>
<feature type="region of interest" description="Disordered" evidence="4">
    <location>
        <begin position="97"/>
        <end position="137"/>
    </location>
</feature>
<feature type="region of interest" description="Disordered" evidence="4">
    <location>
        <begin position="73"/>
        <end position="92"/>
    </location>
</feature>
<dbReference type="AlphaFoldDB" id="A0AAX4KUI6"/>
<evidence type="ECO:0000256" key="2">
    <source>
        <dbReference type="ARBA" id="ARBA00022679"/>
    </source>
</evidence>
<feature type="compositionally biased region" description="Polar residues" evidence="4">
    <location>
        <begin position="73"/>
        <end position="82"/>
    </location>
</feature>
<name>A0AAX4KUI6_9TREE</name>
<keyword evidence="7" id="KW-1185">Reference proteome</keyword>
<evidence type="ECO:0000256" key="1">
    <source>
        <dbReference type="ARBA" id="ARBA00022603"/>
    </source>
</evidence>
<protein>
    <recommendedName>
        <fullName evidence="5">Methyltransferase domain-containing protein</fullName>
    </recommendedName>
</protein>
<dbReference type="CDD" id="cd02440">
    <property type="entry name" value="AdoMet_MTases"/>
    <property type="match status" value="1"/>
</dbReference>
<dbReference type="GO" id="GO:0008168">
    <property type="term" value="F:methyltransferase activity"/>
    <property type="evidence" value="ECO:0007669"/>
    <property type="project" value="UniProtKB-KW"/>
</dbReference>
<keyword evidence="2" id="KW-0808">Transferase</keyword>
<dbReference type="PANTHER" id="PTHR43591:SF24">
    <property type="entry name" value="2-METHOXY-6-POLYPRENYL-1,4-BENZOQUINOL METHYLASE, MITOCHONDRIAL"/>
    <property type="match status" value="1"/>
</dbReference>
<dbReference type="RefSeq" id="XP_066088067.1">
    <property type="nucleotide sequence ID" value="XM_066231970.1"/>
</dbReference>
<organism evidence="6 7">
    <name type="scientific">Kwoniella europaea PYCC6329</name>
    <dbReference type="NCBI Taxonomy" id="1423913"/>
    <lineage>
        <taxon>Eukaryota</taxon>
        <taxon>Fungi</taxon>
        <taxon>Dikarya</taxon>
        <taxon>Basidiomycota</taxon>
        <taxon>Agaricomycotina</taxon>
        <taxon>Tremellomycetes</taxon>
        <taxon>Tremellales</taxon>
        <taxon>Cryptococcaceae</taxon>
        <taxon>Kwoniella</taxon>
    </lineage>
</organism>
<evidence type="ECO:0000259" key="5">
    <source>
        <dbReference type="Pfam" id="PF13649"/>
    </source>
</evidence>
<evidence type="ECO:0000313" key="6">
    <source>
        <dbReference type="EMBL" id="WWD10100.1"/>
    </source>
</evidence>
<sequence>MDLILPSIASQIFIPRNRLDQHNIPTSDSDVPSPSMPAPTSTHQRTKPKTPLANAATPSSALPPLIVNLQEASSPPRLQTSTDNKKEKIQARPVTPMDFFGSAKGHSTAKDGKVSSKDSRKSIDQRPPVDPAIKGIPQGWEDDLAIQVAKSEERVVTPTQNPTHTLHKLGAFKDTRTKLSSFSGTMRSGFRDRGAEKDKEERRPSGLMLHKGSVRATQRSSSMITTPLNLGMQPKHRPTSPEQVNHQLTHSVYSDASFNTQNTTSTEMSIPLIPPSSQTVSTEGSTADFTHLFTPTSQAEHEYPASITSSHSTQSRDRVMGIVNDPSPVPPAGMKTFSRPAIEEVLPFAAGHPFAAWSAPVVEEDQQPSGGDHSTDVGRRGSMSLSRLDMLSSKDTAHTESSFSLEGWKETPRPRWGLPGKKVWVDAKGERSTGLYSVGWERDVLDLEARLHETMYEIAGERHTFVEFEEPPKAVLDIGTGAGHWPISMALQYPNTNFVGLDLVPCQIDLSLLAEAEKRARSTKAGTSAEGIGMWESVEKRVKWQRGNFINELPFDTGVFDLVHLRFVNLGISETKWYDLLEEATRVLKRGGKIEIVETSYTLPSECPASLKNSFASMLLADMIQSLPSLAMQFNLPSIENIKSNAVKPVFHQKWTKKVPGALEDAVLDWVKSAVEYKGTGLIKNQNGLEGVVGRVKAELRDNGGGRWDFGDTRQSRDVEPVEDRDVNVWAWVATRK</sequence>
<dbReference type="SUPFAM" id="SSF53335">
    <property type="entry name" value="S-adenosyl-L-methionine-dependent methyltransferases"/>
    <property type="match status" value="1"/>
</dbReference>
<reference evidence="6 7" key="1">
    <citation type="submission" date="2024-01" db="EMBL/GenBank/DDBJ databases">
        <title>Comparative genomics of Cryptococcus and Kwoniella reveals pathogenesis evolution and contrasting modes of karyotype evolution via chromosome fusion or intercentromeric recombination.</title>
        <authorList>
            <person name="Coelho M.A."/>
            <person name="David-Palma M."/>
            <person name="Shea T."/>
            <person name="Bowers K."/>
            <person name="McGinley-Smith S."/>
            <person name="Mohammad A.W."/>
            <person name="Gnirke A."/>
            <person name="Yurkov A.M."/>
            <person name="Nowrousian M."/>
            <person name="Sun S."/>
            <person name="Cuomo C.A."/>
            <person name="Heitman J."/>
        </authorList>
    </citation>
    <scope>NUCLEOTIDE SEQUENCE [LARGE SCALE GENOMIC DNA]</scope>
    <source>
        <strain evidence="6 7">PYCC6329</strain>
    </source>
</reference>
<keyword evidence="1" id="KW-0489">Methyltransferase</keyword>
<gene>
    <name evidence="6" type="ORF">V865_008233</name>
</gene>
<feature type="compositionally biased region" description="Basic and acidic residues" evidence="4">
    <location>
        <begin position="189"/>
        <end position="204"/>
    </location>
</feature>
<dbReference type="InterPro" id="IPR023576">
    <property type="entry name" value="UbiE/COQ5_MeTrFase_CS"/>
</dbReference>